<dbReference type="InterPro" id="IPR028974">
    <property type="entry name" value="TSP_type-3_rpt"/>
</dbReference>
<evidence type="ECO:0000256" key="3">
    <source>
        <dbReference type="ARBA" id="ARBA00022729"/>
    </source>
</evidence>
<dbReference type="EMBL" id="LAZR01002057">
    <property type="protein sequence ID" value="KKN35179.1"/>
    <property type="molecule type" value="Genomic_DNA"/>
</dbReference>
<dbReference type="GO" id="GO:0006508">
    <property type="term" value="P:proteolysis"/>
    <property type="evidence" value="ECO:0007669"/>
    <property type="project" value="InterPro"/>
</dbReference>
<evidence type="ECO:0000313" key="8">
    <source>
        <dbReference type="EMBL" id="KKN35179.1"/>
    </source>
</evidence>
<feature type="transmembrane region" description="Helical" evidence="6">
    <location>
        <begin position="7"/>
        <end position="25"/>
    </location>
</feature>
<name>A0A0F9PY86_9ZZZZ</name>
<evidence type="ECO:0000259" key="7">
    <source>
        <dbReference type="Pfam" id="PF00656"/>
    </source>
</evidence>
<dbReference type="GO" id="GO:0005509">
    <property type="term" value="F:calcium ion binding"/>
    <property type="evidence" value="ECO:0007669"/>
    <property type="project" value="InterPro"/>
</dbReference>
<gene>
    <name evidence="8" type="ORF">LCGC14_0786310</name>
</gene>
<dbReference type="InterPro" id="IPR059100">
    <property type="entry name" value="TSP3_bac"/>
</dbReference>
<feature type="domain" description="Peptidase C14 caspase" evidence="7">
    <location>
        <begin position="1034"/>
        <end position="1213"/>
    </location>
</feature>
<keyword evidence="6" id="KW-1133">Transmembrane helix</keyword>
<keyword evidence="2" id="KW-0964">Secreted</keyword>
<evidence type="ECO:0000256" key="1">
    <source>
        <dbReference type="ARBA" id="ARBA00004613"/>
    </source>
</evidence>
<dbReference type="InterPro" id="IPR011600">
    <property type="entry name" value="Pept_C14_caspase"/>
</dbReference>
<feature type="transmembrane region" description="Helical" evidence="6">
    <location>
        <begin position="1545"/>
        <end position="1564"/>
    </location>
</feature>
<evidence type="ECO:0000256" key="5">
    <source>
        <dbReference type="SAM" id="MobiDB-lite"/>
    </source>
</evidence>
<proteinExistence type="predicted"/>
<dbReference type="PANTHER" id="PTHR42754">
    <property type="entry name" value="ENDOGLUCANASE"/>
    <property type="match status" value="1"/>
</dbReference>
<dbReference type="SUPFAM" id="SSF52129">
    <property type="entry name" value="Caspase-like"/>
    <property type="match status" value="1"/>
</dbReference>
<dbReference type="GO" id="GO:0004197">
    <property type="term" value="F:cysteine-type endopeptidase activity"/>
    <property type="evidence" value="ECO:0007669"/>
    <property type="project" value="InterPro"/>
</dbReference>
<dbReference type="Pfam" id="PF06739">
    <property type="entry name" value="SBBP"/>
    <property type="match status" value="1"/>
</dbReference>
<dbReference type="InterPro" id="IPR029030">
    <property type="entry name" value="Caspase-like_dom_sf"/>
</dbReference>
<comment type="subcellular location">
    <subcellularLocation>
        <location evidence="1">Secreted</location>
    </subcellularLocation>
</comment>
<organism evidence="8">
    <name type="scientific">marine sediment metagenome</name>
    <dbReference type="NCBI Taxonomy" id="412755"/>
    <lineage>
        <taxon>unclassified sequences</taxon>
        <taxon>metagenomes</taxon>
        <taxon>ecological metagenomes</taxon>
    </lineage>
</organism>
<dbReference type="Pfam" id="PF00656">
    <property type="entry name" value="Peptidase_C14"/>
    <property type="match status" value="1"/>
</dbReference>
<dbReference type="Gene3D" id="3.40.50.1460">
    <property type="match status" value="1"/>
</dbReference>
<keyword evidence="6" id="KW-0472">Membrane</keyword>
<dbReference type="Gene3D" id="4.10.1080.10">
    <property type="entry name" value="TSP type-3 repeat"/>
    <property type="match status" value="1"/>
</dbReference>
<evidence type="ECO:0000256" key="2">
    <source>
        <dbReference type="ARBA" id="ARBA00022525"/>
    </source>
</evidence>
<dbReference type="SUPFAM" id="SSF101898">
    <property type="entry name" value="NHL repeat"/>
    <property type="match status" value="1"/>
</dbReference>
<evidence type="ECO:0000256" key="6">
    <source>
        <dbReference type="SAM" id="Phobius"/>
    </source>
</evidence>
<sequence length="1572" mass="175703">MLKVKKSYILIILILFEFFQLITPYSQIQDSSASNEVNELFISDIISPLWTLTYGTAETESGYSLAIDSSDNLFLMGKSNNPSGTLLVKYNKMGVQYWNISVPGWGQSIAIDSSDNICITGYKQVGNRQMYLIKLNNSGSLLWDVTWGGTGWEDGRAIAIDFFDNIYVTGRGPGPGSSVDMFIIKFDKFGSILWEKTWGGYGNDFGKGIAVDSANNVYVGGFTYSYDYRGDNFLIKYKSNGVKMWEITHGGSNYDNSEGITVDSQNNIYHVGYTEKSGNIDYMRLTKFDNQGTILWIRDFNSGGHGFGVAVDSFDNVYVAGSQNGDIDIVKYDRNGNYLGQNTWGGSLPEYLFSSNCISVDSSDDVYISGTTNSYGAGRFDMFLIKYDGSVPDINIIAPLENHLYGPIAPEFNVEIFDGNIDKMWYTINGSHPEMFVSNGTFRQNIWNSLSNGTNSITFYANDTVGNIGTSSIKVNVDKLAPNITINSPEPYDLFDNRTISFNISIFDGNLEAIWYSLNDNLNYTLLETVGFIEQEAWDACGNGTVSIKFFANDSIGNIELKEITVYKDVNLPIISINKPISSQFYKNETFAFELDIIGNDINKTWYTLNNGIEYLISGTSGIIDQSAWNVCDNGTVTLQFFANNSDGNIATNSVLVYKDMYSPQITINSPFPFQLFGNETLYFELIIDEPNLDDTWYSLNGGLNHTFTNLSGLINQTAWNLCGNGTVVIKFYANDTAGNLAFKEVIVQKDINLPVILVNSPESMQLFGNNTIAFALVILGKDIDKTWYTLNNGMKYIFSGTDGIINQTVWDLCGNGTVSIKFYVNDSMGKLVIKEVIVKKDIFPPQITIISPIANQQFGNETIYFELNIDEPNLNNTWYSLNGGLNHLFTNLSGIIDQTAWDLCGNGTISIKFYAIDLVGNSRMQEINIQKDIHYPIITIISPVQNNIYGTLAIQFELLVNEPYLDTIWYSLNGGTNFTVPNHLGRIDQSEWDSCSNGTVYIKFYVNNTAGNISFEEITILKDLGRLAPREAYAIVIGIEDYQGDDSDLEYSRDDALAMYSFLIYEYNYKPENIILLLDSDATNSGINNAFSQINNKITSEDVFLFYFSGHGGADTNWGEYILPYDSINPFNPSHIYFDYVLEARIDNLNVDQKYVIIDSCNSGGFIDEIQATGSYIITSCRDYELSYEASDLAHGIFTYYFLQSLEQATDSNGDGVISFEEQFPYAYTNTRVYSNYNSYPQQSDGITGQSVLFPSLGDVYIDLLGNQFNYSFYIYGHGLIKTINILVGSVSGNLTLISRDLKKESSSYSGFGYYSGGISIDSNDTITGYEVLIEIEGYNDFTFYQGYGDTDGDGLYDTVELLNGINPLIIDTDFDGLTDFEEFYGVTNPLNNDTDSDGLNDGEEVNIYFTNPNEVDSDYDGLNDVEEVNIYTTNPNDADSDGDGLDDGEEVNFYFTNPNNDDSDDDRMPDSWEVYNSLNPLVDDSTDDPDNDNLQNFEEYTLNTNPNDADSDNDGWNDGDEVNRGTDPTDPNDFPSTTKSVPGYHLISLLWLIIAFAIISYVKMSKKILK</sequence>
<accession>A0A0F9PY86</accession>
<feature type="region of interest" description="Disordered" evidence="5">
    <location>
        <begin position="1503"/>
        <end position="1540"/>
    </location>
</feature>
<dbReference type="PANTHER" id="PTHR42754:SF1">
    <property type="entry name" value="LIPOPROTEIN"/>
    <property type="match status" value="1"/>
</dbReference>
<reference evidence="8" key="1">
    <citation type="journal article" date="2015" name="Nature">
        <title>Complex archaea that bridge the gap between prokaryotes and eukaryotes.</title>
        <authorList>
            <person name="Spang A."/>
            <person name="Saw J.H."/>
            <person name="Jorgensen S.L."/>
            <person name="Zaremba-Niedzwiedzka K."/>
            <person name="Martijn J."/>
            <person name="Lind A.E."/>
            <person name="van Eijk R."/>
            <person name="Schleper C."/>
            <person name="Guy L."/>
            <person name="Ettema T.J."/>
        </authorList>
    </citation>
    <scope>NUCLEOTIDE SEQUENCE</scope>
</reference>
<keyword evidence="3" id="KW-0732">Signal</keyword>
<feature type="compositionally biased region" description="Acidic residues" evidence="5">
    <location>
        <begin position="1511"/>
        <end position="1522"/>
    </location>
</feature>
<dbReference type="Gene3D" id="2.120.10.30">
    <property type="entry name" value="TolB, C-terminal domain"/>
    <property type="match status" value="1"/>
</dbReference>
<dbReference type="InterPro" id="IPR011042">
    <property type="entry name" value="6-blade_b-propeller_TolB-like"/>
</dbReference>
<dbReference type="Pfam" id="PF18884">
    <property type="entry name" value="TSP3_bac"/>
    <property type="match status" value="5"/>
</dbReference>
<keyword evidence="4" id="KW-0106">Calcium</keyword>
<protein>
    <recommendedName>
        <fullName evidence="7">Peptidase C14 caspase domain-containing protein</fullName>
    </recommendedName>
</protein>
<keyword evidence="6" id="KW-0812">Transmembrane</keyword>
<comment type="caution">
    <text evidence="8">The sequence shown here is derived from an EMBL/GenBank/DDBJ whole genome shotgun (WGS) entry which is preliminary data.</text>
</comment>
<dbReference type="Gene3D" id="2.40.10.500">
    <property type="match status" value="1"/>
</dbReference>
<dbReference type="InterPro" id="IPR010620">
    <property type="entry name" value="SBBP_repeat"/>
</dbReference>
<evidence type="ECO:0000256" key="4">
    <source>
        <dbReference type="ARBA" id="ARBA00022837"/>
    </source>
</evidence>